<feature type="chain" id="PRO_5045425943" evidence="1">
    <location>
        <begin position="19"/>
        <end position="144"/>
    </location>
</feature>
<dbReference type="PANTHER" id="PTHR38013">
    <property type="entry name" value="GLYCOPROTEIN/POLYSACCHARIDE METABOLISM"/>
    <property type="match status" value="1"/>
</dbReference>
<dbReference type="InterPro" id="IPR039366">
    <property type="entry name" value="Pilotin"/>
</dbReference>
<sequence length="144" mass="15161">MISSITSRRALFATLASAALLAACAQPGKMPAPQANAIVGTVDLAERVMVPPQSTLIVELHQIAQPSAPAQIVGQTAINIETLKPPFKFILPTNNAPINQEAEYRVSARITLGNQTTFASDTAYPVLTRGAGKTANLMLVRVAP</sequence>
<dbReference type="Proteomes" id="UP001162800">
    <property type="component" value="Chromosome"/>
</dbReference>
<keyword evidence="1" id="KW-0732">Signal</keyword>
<proteinExistence type="predicted"/>
<reference evidence="2" key="1">
    <citation type="submission" date="2022-09" db="EMBL/GenBank/DDBJ databases">
        <title>The complete genome of Acidovorax sp. 5MLIR.</title>
        <authorList>
            <person name="Liu L."/>
            <person name="Yue J."/>
            <person name="Yang F."/>
            <person name="Yuan J."/>
            <person name="Li L."/>
        </authorList>
    </citation>
    <scope>NUCLEOTIDE SEQUENCE</scope>
    <source>
        <strain evidence="2">5MLIR</strain>
    </source>
</reference>
<dbReference type="RefSeq" id="WP_231044671.1">
    <property type="nucleotide sequence ID" value="NZ_CP106881.1"/>
</dbReference>
<evidence type="ECO:0000313" key="2">
    <source>
        <dbReference type="EMBL" id="UYG51343.1"/>
    </source>
</evidence>
<evidence type="ECO:0000256" key="1">
    <source>
        <dbReference type="SAM" id="SignalP"/>
    </source>
</evidence>
<feature type="signal peptide" evidence="1">
    <location>
        <begin position="1"/>
        <end position="18"/>
    </location>
</feature>
<name>A0ABY6G8I7_9BURK</name>
<keyword evidence="2" id="KW-0449">Lipoprotein</keyword>
<keyword evidence="3" id="KW-1185">Reference proteome</keyword>
<dbReference type="PANTHER" id="PTHR38013:SF1">
    <property type="entry name" value="GLYCOPROTEIN_POLYSACCHARIDE METABOLISM"/>
    <property type="match status" value="1"/>
</dbReference>
<dbReference type="EMBL" id="CP106881">
    <property type="protein sequence ID" value="UYG51343.1"/>
    <property type="molecule type" value="Genomic_DNA"/>
</dbReference>
<protein>
    <submittedName>
        <fullName evidence="2">YbaY family lipoprotein</fullName>
    </submittedName>
</protein>
<dbReference type="PROSITE" id="PS51318">
    <property type="entry name" value="TAT"/>
    <property type="match status" value="1"/>
</dbReference>
<evidence type="ECO:0000313" key="3">
    <source>
        <dbReference type="Proteomes" id="UP001162800"/>
    </source>
</evidence>
<accession>A0ABY6G8I7</accession>
<dbReference type="InterPro" id="IPR006311">
    <property type="entry name" value="TAT_signal"/>
</dbReference>
<gene>
    <name evidence="2" type="ORF">M9799_14965</name>
</gene>
<dbReference type="InterPro" id="IPR053196">
    <property type="entry name" value="Lipoprotein_YbaY-like"/>
</dbReference>
<organism evidence="2 3">
    <name type="scientific">Comamonas endophytica</name>
    <dbReference type="NCBI Taxonomy" id="2949090"/>
    <lineage>
        <taxon>Bacteria</taxon>
        <taxon>Pseudomonadati</taxon>
        <taxon>Pseudomonadota</taxon>
        <taxon>Betaproteobacteria</taxon>
        <taxon>Burkholderiales</taxon>
        <taxon>Comamonadaceae</taxon>
        <taxon>Comamonas</taxon>
    </lineage>
</organism>
<dbReference type="Pfam" id="PF09619">
    <property type="entry name" value="YscW"/>
    <property type="match status" value="1"/>
</dbReference>